<gene>
    <name evidence="1" type="ORF">ASR47_1004119</name>
</gene>
<evidence type="ECO:0000313" key="1">
    <source>
        <dbReference type="EMBL" id="OBV37844.1"/>
    </source>
</evidence>
<protein>
    <submittedName>
        <fullName evidence="1">Uncharacterized protein</fullName>
    </submittedName>
</protein>
<name>A0A1A7BYN6_9BURK</name>
<reference evidence="1 2" key="1">
    <citation type="submission" date="2016-04" db="EMBL/GenBank/DDBJ databases">
        <title>Draft genome sequence of Janthinobacterium psychrotolerans sp. nov., isolated from freshwater sediments in Denmark.</title>
        <authorList>
            <person name="Gong X."/>
            <person name="Skrivergaard S."/>
            <person name="Korsgaard B.S."/>
            <person name="Schreiber L."/>
            <person name="Marshall I.P."/>
            <person name="Finster K."/>
            <person name="Schramm A."/>
        </authorList>
    </citation>
    <scope>NUCLEOTIDE SEQUENCE [LARGE SCALE GENOMIC DNA]</scope>
    <source>
        <strain evidence="1 2">S3-2</strain>
    </source>
</reference>
<keyword evidence="2" id="KW-1185">Reference proteome</keyword>
<dbReference type="AlphaFoldDB" id="A0A1A7BYN6"/>
<dbReference type="RefSeq" id="WP_065309385.1">
    <property type="nucleotide sequence ID" value="NZ_LOCQ01000059.1"/>
</dbReference>
<sequence>MPTLIHHIDAIARQRQCDVLYLEFHPQDYEQYRSYHPEADPQRDTILAWLADHGIDWLPCGSNASSPLAMSSWRGQLCFDIAYDEALPAYCQLRDYLELPDGSMRHAGVRFCVQPLAHAMKNVAHDEPGYWDRWAEDF</sequence>
<dbReference type="Proteomes" id="UP000092713">
    <property type="component" value="Unassembled WGS sequence"/>
</dbReference>
<accession>A0A1A7BYN6</accession>
<dbReference type="STRING" id="1747903.ASR47_1004119"/>
<organism evidence="1 2">
    <name type="scientific">Janthinobacterium psychrotolerans</name>
    <dbReference type="NCBI Taxonomy" id="1747903"/>
    <lineage>
        <taxon>Bacteria</taxon>
        <taxon>Pseudomonadati</taxon>
        <taxon>Pseudomonadota</taxon>
        <taxon>Betaproteobacteria</taxon>
        <taxon>Burkholderiales</taxon>
        <taxon>Oxalobacteraceae</taxon>
        <taxon>Janthinobacterium</taxon>
    </lineage>
</organism>
<comment type="caution">
    <text evidence="1">The sequence shown here is derived from an EMBL/GenBank/DDBJ whole genome shotgun (WGS) entry which is preliminary data.</text>
</comment>
<evidence type="ECO:0000313" key="2">
    <source>
        <dbReference type="Proteomes" id="UP000092713"/>
    </source>
</evidence>
<dbReference type="EMBL" id="LOCQ01000059">
    <property type="protein sequence ID" value="OBV37844.1"/>
    <property type="molecule type" value="Genomic_DNA"/>
</dbReference>
<proteinExistence type="predicted"/>
<dbReference type="OrthoDB" id="6708558at2"/>